<name>A0A2T3BBE3_AMORE</name>
<dbReference type="Proteomes" id="UP000241818">
    <property type="component" value="Unassembled WGS sequence"/>
</dbReference>
<keyword evidence="3" id="KW-1185">Reference proteome</keyword>
<dbReference type="GeneID" id="36574413"/>
<feature type="transmembrane region" description="Helical" evidence="1">
    <location>
        <begin position="23"/>
        <end position="40"/>
    </location>
</feature>
<dbReference type="RefSeq" id="XP_024724244.1">
    <property type="nucleotide sequence ID" value="XM_024866332.1"/>
</dbReference>
<proteinExistence type="predicted"/>
<gene>
    <name evidence="2" type="ORF">M430DRAFT_33277</name>
</gene>
<keyword evidence="1" id="KW-0812">Transmembrane</keyword>
<dbReference type="AlphaFoldDB" id="A0A2T3BBE3"/>
<evidence type="ECO:0000256" key="1">
    <source>
        <dbReference type="SAM" id="Phobius"/>
    </source>
</evidence>
<keyword evidence="1" id="KW-1133">Transmembrane helix</keyword>
<sequence length="63" mass="7170">MSQLSASASFVSGMEFWEGKDRYIIVWGLLLLSFFPLHSSRLHGFSSVSRTDYTYDLTIPHLA</sequence>
<evidence type="ECO:0000313" key="2">
    <source>
        <dbReference type="EMBL" id="PSS25645.1"/>
    </source>
</evidence>
<protein>
    <submittedName>
        <fullName evidence="2">Uncharacterized protein</fullName>
    </submittedName>
</protein>
<organism evidence="2 3">
    <name type="scientific">Amorphotheca resinae ATCC 22711</name>
    <dbReference type="NCBI Taxonomy" id="857342"/>
    <lineage>
        <taxon>Eukaryota</taxon>
        <taxon>Fungi</taxon>
        <taxon>Dikarya</taxon>
        <taxon>Ascomycota</taxon>
        <taxon>Pezizomycotina</taxon>
        <taxon>Leotiomycetes</taxon>
        <taxon>Helotiales</taxon>
        <taxon>Amorphothecaceae</taxon>
        <taxon>Amorphotheca</taxon>
    </lineage>
</organism>
<dbReference type="EMBL" id="KZ679007">
    <property type="protein sequence ID" value="PSS25645.1"/>
    <property type="molecule type" value="Genomic_DNA"/>
</dbReference>
<dbReference type="InParanoid" id="A0A2T3BBE3"/>
<reference evidence="2 3" key="1">
    <citation type="journal article" date="2018" name="New Phytol.">
        <title>Comparative genomics and transcriptomics depict ericoid mycorrhizal fungi as versatile saprotrophs and plant mutualists.</title>
        <authorList>
            <person name="Martino E."/>
            <person name="Morin E."/>
            <person name="Grelet G.A."/>
            <person name="Kuo A."/>
            <person name="Kohler A."/>
            <person name="Daghino S."/>
            <person name="Barry K.W."/>
            <person name="Cichocki N."/>
            <person name="Clum A."/>
            <person name="Dockter R.B."/>
            <person name="Hainaut M."/>
            <person name="Kuo R.C."/>
            <person name="LaButti K."/>
            <person name="Lindahl B.D."/>
            <person name="Lindquist E.A."/>
            <person name="Lipzen A."/>
            <person name="Khouja H.R."/>
            <person name="Magnuson J."/>
            <person name="Murat C."/>
            <person name="Ohm R.A."/>
            <person name="Singer S.W."/>
            <person name="Spatafora J.W."/>
            <person name="Wang M."/>
            <person name="Veneault-Fourrey C."/>
            <person name="Henrissat B."/>
            <person name="Grigoriev I.V."/>
            <person name="Martin F.M."/>
            <person name="Perotto S."/>
        </authorList>
    </citation>
    <scope>NUCLEOTIDE SEQUENCE [LARGE SCALE GENOMIC DNA]</scope>
    <source>
        <strain evidence="2 3">ATCC 22711</strain>
    </source>
</reference>
<accession>A0A2T3BBE3</accession>
<evidence type="ECO:0000313" key="3">
    <source>
        <dbReference type="Proteomes" id="UP000241818"/>
    </source>
</evidence>
<keyword evidence="1" id="KW-0472">Membrane</keyword>